<accession>A0ABW0V778</accession>
<comment type="caution">
    <text evidence="1">The sequence shown here is derived from an EMBL/GenBank/DDBJ whole genome shotgun (WGS) entry which is preliminary data.</text>
</comment>
<gene>
    <name evidence="1" type="ORF">ACFPZF_08280</name>
</gene>
<evidence type="ECO:0008006" key="3">
    <source>
        <dbReference type="Google" id="ProtNLM"/>
    </source>
</evidence>
<name>A0ABW0V778_9ACTN</name>
<organism evidence="1 2">
    <name type="scientific">Kitasatospora cinereorecta</name>
    <dbReference type="NCBI Taxonomy" id="285560"/>
    <lineage>
        <taxon>Bacteria</taxon>
        <taxon>Bacillati</taxon>
        <taxon>Actinomycetota</taxon>
        <taxon>Actinomycetes</taxon>
        <taxon>Kitasatosporales</taxon>
        <taxon>Streptomycetaceae</taxon>
        <taxon>Kitasatospora</taxon>
    </lineage>
</organism>
<dbReference type="RefSeq" id="WP_346143415.1">
    <property type="nucleotide sequence ID" value="NZ_BAAAUA010000013.1"/>
</dbReference>
<evidence type="ECO:0000313" key="1">
    <source>
        <dbReference type="EMBL" id="MFC5641358.1"/>
    </source>
</evidence>
<protein>
    <recommendedName>
        <fullName evidence="3">Phage tail protein</fullName>
    </recommendedName>
</protein>
<reference evidence="2" key="1">
    <citation type="journal article" date="2019" name="Int. J. Syst. Evol. Microbiol.">
        <title>The Global Catalogue of Microorganisms (GCM) 10K type strain sequencing project: providing services to taxonomists for standard genome sequencing and annotation.</title>
        <authorList>
            <consortium name="The Broad Institute Genomics Platform"/>
            <consortium name="The Broad Institute Genome Sequencing Center for Infectious Disease"/>
            <person name="Wu L."/>
            <person name="Ma J."/>
        </authorList>
    </citation>
    <scope>NUCLEOTIDE SEQUENCE [LARGE SCALE GENOMIC DNA]</scope>
    <source>
        <strain evidence="2">CGMCC 4.1622</strain>
    </source>
</reference>
<keyword evidence="2" id="KW-1185">Reference proteome</keyword>
<evidence type="ECO:0000313" key="2">
    <source>
        <dbReference type="Proteomes" id="UP001596066"/>
    </source>
</evidence>
<dbReference type="EMBL" id="JBHSOC010000011">
    <property type="protein sequence ID" value="MFC5641358.1"/>
    <property type="molecule type" value="Genomic_DNA"/>
</dbReference>
<dbReference type="Proteomes" id="UP001596066">
    <property type="component" value="Unassembled WGS sequence"/>
</dbReference>
<sequence>MARERWLVDGYELTDGLVRDVEYRSGLVTTPAVVGANAAVPNRIGELWRPKHHGPGKFTLALWLAPRAGGWQAVEQAWEDLLRAIARPHRLLTFERYTAAGQLRRCQGEVLSALAPTPLGQSGMRVGVEVNVPAGYWESGDIAFEATAPGSPLPQDLDLDPFTDATAPMEQLAYRITGPITAPTVTDTSDGPGRNGDSFTYTGQIAAGQSLTVDSATWQLTGTGGLVPDPARLTNTGPAFLRLAPGRPGMPPSVRLTGTNPGAGTQLTVTGRRAYLT</sequence>
<proteinExistence type="predicted"/>